<comment type="caution">
    <text evidence="1">The sequence shown here is derived from an EMBL/GenBank/DDBJ whole genome shotgun (WGS) entry which is preliminary data.</text>
</comment>
<reference evidence="1 2" key="1">
    <citation type="submission" date="2015-12" db="EMBL/GenBank/DDBJ databases">
        <title>Draft genome sequence of the thermoanaerobe Thermotalea metallivorans, an isolate from the runoff channel of the Great Artesian Basin, Australia.</title>
        <authorList>
            <person name="Patel B.K."/>
        </authorList>
    </citation>
    <scope>NUCLEOTIDE SEQUENCE [LARGE SCALE GENOMIC DNA]</scope>
    <source>
        <strain evidence="1 2">B2-1</strain>
    </source>
</reference>
<evidence type="ECO:0000313" key="1">
    <source>
        <dbReference type="EMBL" id="KXG73609.1"/>
    </source>
</evidence>
<organism evidence="1 2">
    <name type="scientific">Thermotalea metallivorans</name>
    <dbReference type="NCBI Taxonomy" id="520762"/>
    <lineage>
        <taxon>Bacteria</taxon>
        <taxon>Bacillati</taxon>
        <taxon>Bacillota</taxon>
        <taxon>Clostridia</taxon>
        <taxon>Peptostreptococcales</taxon>
        <taxon>Thermotaleaceae</taxon>
        <taxon>Thermotalea</taxon>
    </lineage>
</organism>
<keyword evidence="2" id="KW-1185">Reference proteome</keyword>
<protein>
    <submittedName>
        <fullName evidence="1">Uncharacterized protein</fullName>
    </submittedName>
</protein>
<name>A0A140KZ84_9FIRM</name>
<dbReference type="RefSeq" id="WP_068558115.1">
    <property type="nucleotide sequence ID" value="NZ_LOEE01000100.1"/>
</dbReference>
<dbReference type="OrthoDB" id="1956596at2"/>
<accession>A0A140KZ84</accession>
<dbReference type="AlphaFoldDB" id="A0A140KZ84"/>
<dbReference type="EMBL" id="LOEE01000100">
    <property type="protein sequence ID" value="KXG73609.1"/>
    <property type="molecule type" value="Genomic_DNA"/>
</dbReference>
<evidence type="ECO:0000313" key="2">
    <source>
        <dbReference type="Proteomes" id="UP000070456"/>
    </source>
</evidence>
<proteinExistence type="predicted"/>
<gene>
    <name evidence="1" type="ORF">AN619_30550</name>
</gene>
<dbReference type="Proteomes" id="UP000070456">
    <property type="component" value="Unassembled WGS sequence"/>
</dbReference>
<sequence length="166" mass="19019">MKKKTIGILLIIIFAVSIGFSYATKIRDNYIKDIRNSTGLIQLENDKAEKAKIRVNKVWEELESSYSIDTENYIQTGPGCLDILKEYFEPEQAFTIADDVISPYLKELPLGSILPLIYVKKDGTEVIFMYKEADGTNVLKKSILENKQWIRKEVKKEKGTPLEPIK</sequence>